<evidence type="ECO:0000313" key="2">
    <source>
        <dbReference type="EMBL" id="KAF5759142.1"/>
    </source>
</evidence>
<gene>
    <name evidence="2" type="ORF">HanXRQr2_Chr16g0737701</name>
</gene>
<name>A0A9K3DP83_HELAN</name>
<keyword evidence="3" id="KW-1185">Reference proteome</keyword>
<comment type="caution">
    <text evidence="2">The sequence shown here is derived from an EMBL/GenBank/DDBJ whole genome shotgun (WGS) entry which is preliminary data.</text>
</comment>
<evidence type="ECO:0000313" key="3">
    <source>
        <dbReference type="Proteomes" id="UP000215914"/>
    </source>
</evidence>
<dbReference type="Proteomes" id="UP000215914">
    <property type="component" value="Unassembled WGS sequence"/>
</dbReference>
<dbReference type="EMBL" id="MNCJ02000331">
    <property type="protein sequence ID" value="KAF5759142.1"/>
    <property type="molecule type" value="Genomic_DNA"/>
</dbReference>
<dbReference type="Pfam" id="PF04195">
    <property type="entry name" value="Transposase_28"/>
    <property type="match status" value="1"/>
</dbReference>
<organism evidence="2 3">
    <name type="scientific">Helianthus annuus</name>
    <name type="common">Common sunflower</name>
    <dbReference type="NCBI Taxonomy" id="4232"/>
    <lineage>
        <taxon>Eukaryota</taxon>
        <taxon>Viridiplantae</taxon>
        <taxon>Streptophyta</taxon>
        <taxon>Embryophyta</taxon>
        <taxon>Tracheophyta</taxon>
        <taxon>Spermatophyta</taxon>
        <taxon>Magnoliopsida</taxon>
        <taxon>eudicotyledons</taxon>
        <taxon>Gunneridae</taxon>
        <taxon>Pentapetalae</taxon>
        <taxon>asterids</taxon>
        <taxon>campanulids</taxon>
        <taxon>Asterales</taxon>
        <taxon>Asteraceae</taxon>
        <taxon>Asteroideae</taxon>
        <taxon>Heliantheae alliance</taxon>
        <taxon>Heliantheae</taxon>
        <taxon>Helianthus</taxon>
    </lineage>
</organism>
<dbReference type="Gramene" id="mRNA:HanXRQr2_Chr16g0737701">
    <property type="protein sequence ID" value="CDS:HanXRQr2_Chr16g0737701.1"/>
    <property type="gene ID" value="HanXRQr2_Chr16g0737701"/>
</dbReference>
<dbReference type="AlphaFoldDB" id="A0A9K3DP83"/>
<feature type="domain" description="Transposase (putative) gypsy type" evidence="1">
    <location>
        <begin position="31"/>
        <end position="91"/>
    </location>
</feature>
<dbReference type="PANTHER" id="PTHR31099:SF49">
    <property type="entry name" value="MYOSIN HEAVY CHAIN-LIKE PROTEIN"/>
    <property type="match status" value="1"/>
</dbReference>
<protein>
    <recommendedName>
        <fullName evidence="1">Transposase (putative) gypsy type domain-containing protein</fullName>
    </recommendedName>
</protein>
<evidence type="ECO:0000259" key="1">
    <source>
        <dbReference type="Pfam" id="PF04195"/>
    </source>
</evidence>
<reference evidence="2" key="2">
    <citation type="submission" date="2020-06" db="EMBL/GenBank/DDBJ databases">
        <title>Helianthus annuus Genome sequencing and assembly Release 2.</title>
        <authorList>
            <person name="Gouzy J."/>
            <person name="Langlade N."/>
            <person name="Munos S."/>
        </authorList>
    </citation>
    <scope>NUCLEOTIDE SEQUENCE</scope>
    <source>
        <tissue evidence="2">Leaves</tissue>
    </source>
</reference>
<dbReference type="InterPro" id="IPR007321">
    <property type="entry name" value="Transposase_28"/>
</dbReference>
<accession>A0A9K3DP83</accession>
<dbReference type="PANTHER" id="PTHR31099">
    <property type="entry name" value="OS06G0165300 PROTEIN"/>
    <property type="match status" value="1"/>
</dbReference>
<reference evidence="2" key="1">
    <citation type="journal article" date="2017" name="Nature">
        <title>The sunflower genome provides insights into oil metabolism, flowering and Asterid evolution.</title>
        <authorList>
            <person name="Badouin H."/>
            <person name="Gouzy J."/>
            <person name="Grassa C.J."/>
            <person name="Murat F."/>
            <person name="Staton S.E."/>
            <person name="Cottret L."/>
            <person name="Lelandais-Briere C."/>
            <person name="Owens G.L."/>
            <person name="Carrere S."/>
            <person name="Mayjonade B."/>
            <person name="Legrand L."/>
            <person name="Gill N."/>
            <person name="Kane N.C."/>
            <person name="Bowers J.E."/>
            <person name="Hubner S."/>
            <person name="Bellec A."/>
            <person name="Berard A."/>
            <person name="Berges H."/>
            <person name="Blanchet N."/>
            <person name="Boniface M.C."/>
            <person name="Brunel D."/>
            <person name="Catrice O."/>
            <person name="Chaidir N."/>
            <person name="Claudel C."/>
            <person name="Donnadieu C."/>
            <person name="Faraut T."/>
            <person name="Fievet G."/>
            <person name="Helmstetter N."/>
            <person name="King M."/>
            <person name="Knapp S.J."/>
            <person name="Lai Z."/>
            <person name="Le Paslier M.C."/>
            <person name="Lippi Y."/>
            <person name="Lorenzon L."/>
            <person name="Mandel J.R."/>
            <person name="Marage G."/>
            <person name="Marchand G."/>
            <person name="Marquand E."/>
            <person name="Bret-Mestries E."/>
            <person name="Morien E."/>
            <person name="Nambeesan S."/>
            <person name="Nguyen T."/>
            <person name="Pegot-Espagnet P."/>
            <person name="Pouilly N."/>
            <person name="Raftis F."/>
            <person name="Sallet E."/>
            <person name="Schiex T."/>
            <person name="Thomas J."/>
            <person name="Vandecasteele C."/>
            <person name="Vares D."/>
            <person name="Vear F."/>
            <person name="Vautrin S."/>
            <person name="Crespi M."/>
            <person name="Mangin B."/>
            <person name="Burke J.M."/>
            <person name="Salse J."/>
            <person name="Munos S."/>
            <person name="Vincourt P."/>
            <person name="Rieseberg L.H."/>
            <person name="Langlade N.B."/>
        </authorList>
    </citation>
    <scope>NUCLEOTIDE SEQUENCE</scope>
    <source>
        <tissue evidence="2">Leaves</tissue>
    </source>
</reference>
<proteinExistence type="predicted"/>
<sequence>MPDAYRATYPQDRDTSADSPAGMATLFSDFFGICNLRLPLTIFMVDLLEFYRIHISQLSPLGMVRVCHFKYCFRSQDIVLLVENFRRFYQMHTQLSFSSFRPREGAPKIMSSPPKGLTTWKSKFFYVKEAAVGCKQFSEM</sequence>